<comment type="catalytic activity">
    <reaction evidence="10">
        <text>L-seryl-[protein] + ATP = O-phospho-L-seryl-[protein] + ADP + H(+)</text>
        <dbReference type="Rhea" id="RHEA:17989"/>
        <dbReference type="Rhea" id="RHEA-COMP:9863"/>
        <dbReference type="Rhea" id="RHEA-COMP:11604"/>
        <dbReference type="ChEBI" id="CHEBI:15378"/>
        <dbReference type="ChEBI" id="CHEBI:29999"/>
        <dbReference type="ChEBI" id="CHEBI:30616"/>
        <dbReference type="ChEBI" id="CHEBI:83421"/>
        <dbReference type="ChEBI" id="CHEBI:456216"/>
        <dbReference type="EC" id="2.7.11.1"/>
    </reaction>
</comment>
<dbReference type="SMART" id="SM00220">
    <property type="entry name" value="S_TKc"/>
    <property type="match status" value="1"/>
</dbReference>
<keyword evidence="3" id="KW-0808">Transferase</keyword>
<dbReference type="InterPro" id="IPR011009">
    <property type="entry name" value="Kinase-like_dom_sf"/>
</dbReference>
<keyword evidence="5" id="KW-0430">Lectin</keyword>
<evidence type="ECO:0000256" key="11">
    <source>
        <dbReference type="SAM" id="MobiDB-lite"/>
    </source>
</evidence>
<dbReference type="PROSITE" id="PS50011">
    <property type="entry name" value="PROTEIN_KINASE_DOM"/>
    <property type="match status" value="1"/>
</dbReference>
<dbReference type="OrthoDB" id="4062651at2759"/>
<dbReference type="PANTHER" id="PTHR47976">
    <property type="entry name" value="G-TYPE LECTIN S-RECEPTOR-LIKE SERINE/THREONINE-PROTEIN KINASE SD2-5"/>
    <property type="match status" value="1"/>
</dbReference>
<evidence type="ECO:0000256" key="2">
    <source>
        <dbReference type="ARBA" id="ARBA00022527"/>
    </source>
</evidence>
<dbReference type="Gene3D" id="1.10.510.10">
    <property type="entry name" value="Transferase(Phosphotransferase) domain 1"/>
    <property type="match status" value="1"/>
</dbReference>
<reference evidence="14" key="1">
    <citation type="journal article" date="2019" name="Nat. Commun.">
        <title>The genome of broomcorn millet.</title>
        <authorList>
            <person name="Zou C."/>
            <person name="Miki D."/>
            <person name="Li D."/>
            <person name="Tang Q."/>
            <person name="Xiao L."/>
            <person name="Rajput S."/>
            <person name="Deng P."/>
            <person name="Jia W."/>
            <person name="Huang R."/>
            <person name="Zhang M."/>
            <person name="Sun Y."/>
            <person name="Hu J."/>
            <person name="Fu X."/>
            <person name="Schnable P.S."/>
            <person name="Li F."/>
            <person name="Zhang H."/>
            <person name="Feng B."/>
            <person name="Zhu X."/>
            <person name="Liu R."/>
            <person name="Schnable J.C."/>
            <person name="Zhu J.-K."/>
            <person name="Zhang H."/>
        </authorList>
    </citation>
    <scope>NUCLEOTIDE SEQUENCE [LARGE SCALE GENOMIC DNA]</scope>
</reference>
<dbReference type="AlphaFoldDB" id="A0A3L6R3P7"/>
<keyword evidence="4" id="KW-0732">Signal</keyword>
<gene>
    <name evidence="13" type="ORF">C2845_PM08G14320</name>
</gene>
<dbReference type="InterPro" id="IPR000719">
    <property type="entry name" value="Prot_kinase_dom"/>
</dbReference>
<evidence type="ECO:0000256" key="7">
    <source>
        <dbReference type="ARBA" id="ARBA00022777"/>
    </source>
</evidence>
<keyword evidence="14" id="KW-1185">Reference proteome</keyword>
<comment type="caution">
    <text evidence="13">The sequence shown here is derived from an EMBL/GenBank/DDBJ whole genome shotgun (WGS) entry which is preliminary data.</text>
</comment>
<evidence type="ECO:0000256" key="6">
    <source>
        <dbReference type="ARBA" id="ARBA00022741"/>
    </source>
</evidence>
<evidence type="ECO:0000256" key="4">
    <source>
        <dbReference type="ARBA" id="ARBA00022729"/>
    </source>
</evidence>
<keyword evidence="8" id="KW-0067">ATP-binding</keyword>
<protein>
    <recommendedName>
        <fullName evidence="1">non-specific serine/threonine protein kinase</fullName>
        <ecNumber evidence="1">2.7.11.1</ecNumber>
    </recommendedName>
</protein>
<dbReference type="GO" id="GO:0005524">
    <property type="term" value="F:ATP binding"/>
    <property type="evidence" value="ECO:0007669"/>
    <property type="project" value="UniProtKB-KW"/>
</dbReference>
<evidence type="ECO:0000256" key="9">
    <source>
        <dbReference type="ARBA" id="ARBA00047899"/>
    </source>
</evidence>
<dbReference type="SUPFAM" id="SSF56112">
    <property type="entry name" value="Protein kinase-like (PK-like)"/>
    <property type="match status" value="1"/>
</dbReference>
<keyword evidence="2" id="KW-0723">Serine/threonine-protein kinase</keyword>
<keyword evidence="7" id="KW-0418">Kinase</keyword>
<comment type="catalytic activity">
    <reaction evidence="9">
        <text>L-threonyl-[protein] + ATP = O-phospho-L-threonyl-[protein] + ADP + H(+)</text>
        <dbReference type="Rhea" id="RHEA:46608"/>
        <dbReference type="Rhea" id="RHEA-COMP:11060"/>
        <dbReference type="Rhea" id="RHEA-COMP:11605"/>
        <dbReference type="ChEBI" id="CHEBI:15378"/>
        <dbReference type="ChEBI" id="CHEBI:30013"/>
        <dbReference type="ChEBI" id="CHEBI:30616"/>
        <dbReference type="ChEBI" id="CHEBI:61977"/>
        <dbReference type="ChEBI" id="CHEBI:456216"/>
        <dbReference type="EC" id="2.7.11.1"/>
    </reaction>
</comment>
<sequence>MGPPKLTKRKMTTRRARSHGSDATGQKLRRRKNRVIRDKGMLETEVNTLGLIQHVNLVRLVGFCSSGGDEKMLVYEYMPNGSLDSYLFGGSPCPSWHDRYAIMLGFARGLSYLHEGCRERIIHCDIKPENIPLDKDLCPKIADFGMAKLVGRDFSRVLTTMPGTIGYLAPEWISGLPISAKADV</sequence>
<dbReference type="InterPro" id="IPR051343">
    <property type="entry name" value="G-type_lectin_kinases/EP1-like"/>
</dbReference>
<dbReference type="Proteomes" id="UP000275267">
    <property type="component" value="Unassembled WGS sequence"/>
</dbReference>
<name>A0A3L6R3P7_PANMI</name>
<dbReference type="Pfam" id="PF00069">
    <property type="entry name" value="Pkinase"/>
    <property type="match status" value="1"/>
</dbReference>
<evidence type="ECO:0000256" key="1">
    <source>
        <dbReference type="ARBA" id="ARBA00012513"/>
    </source>
</evidence>
<feature type="compositionally biased region" description="Basic residues" evidence="11">
    <location>
        <begin position="1"/>
        <end position="18"/>
    </location>
</feature>
<dbReference type="STRING" id="4540.A0A3L6R3P7"/>
<evidence type="ECO:0000313" key="14">
    <source>
        <dbReference type="Proteomes" id="UP000275267"/>
    </source>
</evidence>
<feature type="region of interest" description="Disordered" evidence="11">
    <location>
        <begin position="1"/>
        <end position="29"/>
    </location>
</feature>
<dbReference type="PANTHER" id="PTHR47976:SF116">
    <property type="entry name" value="RECEPTOR-LIKE SERINE_THREONINE-PROTEIN KINASE"/>
    <property type="match status" value="1"/>
</dbReference>
<proteinExistence type="predicted"/>
<dbReference type="FunFam" id="1.10.510.10:FF:001023">
    <property type="entry name" value="Os07g0541700 protein"/>
    <property type="match status" value="1"/>
</dbReference>
<dbReference type="GO" id="GO:0004674">
    <property type="term" value="F:protein serine/threonine kinase activity"/>
    <property type="evidence" value="ECO:0007669"/>
    <property type="project" value="UniProtKB-KW"/>
</dbReference>
<evidence type="ECO:0000256" key="10">
    <source>
        <dbReference type="ARBA" id="ARBA00048679"/>
    </source>
</evidence>
<evidence type="ECO:0000256" key="8">
    <source>
        <dbReference type="ARBA" id="ARBA00022840"/>
    </source>
</evidence>
<evidence type="ECO:0000256" key="5">
    <source>
        <dbReference type="ARBA" id="ARBA00022734"/>
    </source>
</evidence>
<evidence type="ECO:0000313" key="13">
    <source>
        <dbReference type="EMBL" id="RLM93915.1"/>
    </source>
</evidence>
<dbReference type="Gene3D" id="3.30.200.20">
    <property type="entry name" value="Phosphorylase Kinase, domain 1"/>
    <property type="match status" value="1"/>
</dbReference>
<organism evidence="13 14">
    <name type="scientific">Panicum miliaceum</name>
    <name type="common">Proso millet</name>
    <name type="synonym">Broomcorn millet</name>
    <dbReference type="NCBI Taxonomy" id="4540"/>
    <lineage>
        <taxon>Eukaryota</taxon>
        <taxon>Viridiplantae</taxon>
        <taxon>Streptophyta</taxon>
        <taxon>Embryophyta</taxon>
        <taxon>Tracheophyta</taxon>
        <taxon>Spermatophyta</taxon>
        <taxon>Magnoliopsida</taxon>
        <taxon>Liliopsida</taxon>
        <taxon>Poales</taxon>
        <taxon>Poaceae</taxon>
        <taxon>PACMAD clade</taxon>
        <taxon>Panicoideae</taxon>
        <taxon>Panicodae</taxon>
        <taxon>Paniceae</taxon>
        <taxon>Panicinae</taxon>
        <taxon>Panicum</taxon>
        <taxon>Panicum sect. Panicum</taxon>
    </lineage>
</organism>
<dbReference type="EC" id="2.7.11.1" evidence="1"/>
<evidence type="ECO:0000259" key="12">
    <source>
        <dbReference type="PROSITE" id="PS50011"/>
    </source>
</evidence>
<keyword evidence="6" id="KW-0547">Nucleotide-binding</keyword>
<feature type="domain" description="Protein kinase" evidence="12">
    <location>
        <begin position="1"/>
        <end position="184"/>
    </location>
</feature>
<evidence type="ECO:0000256" key="3">
    <source>
        <dbReference type="ARBA" id="ARBA00022679"/>
    </source>
</evidence>
<dbReference type="EMBL" id="PQIB02000010">
    <property type="protein sequence ID" value="RLM93915.1"/>
    <property type="molecule type" value="Genomic_DNA"/>
</dbReference>
<accession>A0A3L6R3P7</accession>